<keyword evidence="3" id="KW-1185">Reference proteome</keyword>
<evidence type="ECO:0000256" key="1">
    <source>
        <dbReference type="SAM" id="MobiDB-lite"/>
    </source>
</evidence>
<comment type="caution">
    <text evidence="2">The sequence shown here is derived from an EMBL/GenBank/DDBJ whole genome shotgun (WGS) entry which is preliminary data.</text>
</comment>
<evidence type="ECO:0000313" key="3">
    <source>
        <dbReference type="Proteomes" id="UP001164929"/>
    </source>
</evidence>
<reference evidence="2" key="1">
    <citation type="journal article" date="2023" name="Mol. Ecol. Resour.">
        <title>Chromosome-level genome assembly of a triploid poplar Populus alba 'Berolinensis'.</title>
        <authorList>
            <person name="Chen S."/>
            <person name="Yu Y."/>
            <person name="Wang X."/>
            <person name="Wang S."/>
            <person name="Zhang T."/>
            <person name="Zhou Y."/>
            <person name="He R."/>
            <person name="Meng N."/>
            <person name="Wang Y."/>
            <person name="Liu W."/>
            <person name="Liu Z."/>
            <person name="Liu J."/>
            <person name="Guo Q."/>
            <person name="Huang H."/>
            <person name="Sederoff R.R."/>
            <person name="Wang G."/>
            <person name="Qu G."/>
            <person name="Chen S."/>
        </authorList>
    </citation>
    <scope>NUCLEOTIDE SEQUENCE</scope>
    <source>
        <strain evidence="2">SC-2020</strain>
    </source>
</reference>
<accession>A0AAD6LS95</accession>
<protein>
    <submittedName>
        <fullName evidence="2">Uncharacterized protein</fullName>
    </submittedName>
</protein>
<feature type="region of interest" description="Disordered" evidence="1">
    <location>
        <begin position="31"/>
        <end position="58"/>
    </location>
</feature>
<name>A0AAD6LS95_9ROSI</name>
<proteinExistence type="predicted"/>
<evidence type="ECO:0000313" key="2">
    <source>
        <dbReference type="EMBL" id="KAJ6972375.1"/>
    </source>
</evidence>
<dbReference type="EMBL" id="JAQIZT010000014">
    <property type="protein sequence ID" value="KAJ6972375.1"/>
    <property type="molecule type" value="Genomic_DNA"/>
</dbReference>
<organism evidence="2 3">
    <name type="scientific">Populus alba x Populus x berolinensis</name>
    <dbReference type="NCBI Taxonomy" id="444605"/>
    <lineage>
        <taxon>Eukaryota</taxon>
        <taxon>Viridiplantae</taxon>
        <taxon>Streptophyta</taxon>
        <taxon>Embryophyta</taxon>
        <taxon>Tracheophyta</taxon>
        <taxon>Spermatophyta</taxon>
        <taxon>Magnoliopsida</taxon>
        <taxon>eudicotyledons</taxon>
        <taxon>Gunneridae</taxon>
        <taxon>Pentapetalae</taxon>
        <taxon>rosids</taxon>
        <taxon>fabids</taxon>
        <taxon>Malpighiales</taxon>
        <taxon>Salicaceae</taxon>
        <taxon>Saliceae</taxon>
        <taxon>Populus</taxon>
    </lineage>
</organism>
<gene>
    <name evidence="2" type="ORF">NC653_032835</name>
</gene>
<dbReference type="AlphaFoldDB" id="A0AAD6LS95"/>
<dbReference type="Proteomes" id="UP001164929">
    <property type="component" value="Chromosome 14"/>
</dbReference>
<sequence>MWGKGYFKSPSMIRGQGKKNPGVLLILESGRPVGSGRERGRTNIVGGANPGQPTSPHGWIRRPSFKLEFF</sequence>